<name>A0A4S2MPB6_9PEZI</name>
<evidence type="ECO:0000313" key="4">
    <source>
        <dbReference type="Proteomes" id="UP000298138"/>
    </source>
</evidence>
<feature type="region of interest" description="Disordered" evidence="1">
    <location>
        <begin position="76"/>
        <end position="134"/>
    </location>
</feature>
<dbReference type="AlphaFoldDB" id="A0A4S2MPB6"/>
<evidence type="ECO:0008006" key="5">
    <source>
        <dbReference type="Google" id="ProtNLM"/>
    </source>
</evidence>
<keyword evidence="2" id="KW-0732">Signal</keyword>
<accession>A0A4S2MPB6</accession>
<feature type="signal peptide" evidence="2">
    <location>
        <begin position="1"/>
        <end position="21"/>
    </location>
</feature>
<reference evidence="3 4" key="1">
    <citation type="submission" date="2019-04" db="EMBL/GenBank/DDBJ databases">
        <title>Comparative genomics and transcriptomics to analyze fruiting body development in filamentous ascomycetes.</title>
        <authorList>
            <consortium name="DOE Joint Genome Institute"/>
            <person name="Lutkenhaus R."/>
            <person name="Traeger S."/>
            <person name="Breuer J."/>
            <person name="Kuo A."/>
            <person name="Lipzen A."/>
            <person name="Pangilinan J."/>
            <person name="Dilworth D."/>
            <person name="Sandor L."/>
            <person name="Poggeler S."/>
            <person name="Barry K."/>
            <person name="Grigoriev I.V."/>
            <person name="Nowrousian M."/>
        </authorList>
    </citation>
    <scope>NUCLEOTIDE SEQUENCE [LARGE SCALE GENOMIC DNA]</scope>
    <source>
        <strain evidence="3 4">CBS 389.68</strain>
    </source>
</reference>
<gene>
    <name evidence="3" type="ORF">EX30DRAFT_382852</name>
</gene>
<dbReference type="SUPFAM" id="SSF55486">
    <property type="entry name" value="Metalloproteases ('zincins'), catalytic domain"/>
    <property type="match status" value="1"/>
</dbReference>
<evidence type="ECO:0000313" key="3">
    <source>
        <dbReference type="EMBL" id="TGZ79002.1"/>
    </source>
</evidence>
<evidence type="ECO:0000256" key="2">
    <source>
        <dbReference type="SAM" id="SignalP"/>
    </source>
</evidence>
<keyword evidence="4" id="KW-1185">Reference proteome</keyword>
<proteinExistence type="predicted"/>
<dbReference type="OrthoDB" id="2142213at2759"/>
<feature type="compositionally biased region" description="Acidic residues" evidence="1">
    <location>
        <begin position="87"/>
        <end position="98"/>
    </location>
</feature>
<dbReference type="Proteomes" id="UP000298138">
    <property type="component" value="Unassembled WGS sequence"/>
</dbReference>
<dbReference type="EMBL" id="ML220135">
    <property type="protein sequence ID" value="TGZ79002.1"/>
    <property type="molecule type" value="Genomic_DNA"/>
</dbReference>
<dbReference type="InParanoid" id="A0A4S2MPB6"/>
<organism evidence="3 4">
    <name type="scientific">Ascodesmis nigricans</name>
    <dbReference type="NCBI Taxonomy" id="341454"/>
    <lineage>
        <taxon>Eukaryota</taxon>
        <taxon>Fungi</taxon>
        <taxon>Dikarya</taxon>
        <taxon>Ascomycota</taxon>
        <taxon>Pezizomycotina</taxon>
        <taxon>Pezizomycetes</taxon>
        <taxon>Pezizales</taxon>
        <taxon>Ascodesmidaceae</taxon>
        <taxon>Ascodesmis</taxon>
    </lineage>
</organism>
<protein>
    <recommendedName>
        <fullName evidence="5">Lysine-specific metallo-endopeptidase domain-containing protein</fullName>
    </recommendedName>
</protein>
<feature type="chain" id="PRO_5020296562" description="Lysine-specific metallo-endopeptidase domain-containing protein" evidence="2">
    <location>
        <begin position="22"/>
        <end position="396"/>
    </location>
</feature>
<evidence type="ECO:0000256" key="1">
    <source>
        <dbReference type="SAM" id="MobiDB-lite"/>
    </source>
</evidence>
<sequence>MRITGFIVLIVVAALATSAHALFTHSSLPRLAGRYNDGLSLVKRDGTTTQTGDLTAADVTQLVTLLSRYLTKLIGSDSGSGKRPTTDEDDDDDDDDDGNNDKNPPTTTPTPAPILSDSIKPQPDPTLPGPTNGNLYTNAAIDALMIPHLSSQPSASISSKKTWTDSIPSHCYTQAQQRGVLSKLTVTEVLYSDCPESWIFCYTTGTPFSLEDLIKEFGRLPVGIRQRVRHVMAFPGGGASYAYSQNDVALQFLNPSVMMHEAGHCMDDFEQSSAFSASAAWKSARDADGCVSNPYASKNGVEGWAETWVVWRFLKIGGKLGRNWECMRRQLETVGRQTDKLVQEGYVKGRKVPRGSVVSRATGKEVGAGKRRRLGRREESGGRMCMGYTVFDDEEE</sequence>